<gene>
    <name evidence="1" type="ORF">OWR29_16865</name>
</gene>
<organism evidence="1 2">
    <name type="scientific">Paractinoplanes pyxinae</name>
    <dbReference type="NCBI Taxonomy" id="2997416"/>
    <lineage>
        <taxon>Bacteria</taxon>
        <taxon>Bacillati</taxon>
        <taxon>Actinomycetota</taxon>
        <taxon>Actinomycetes</taxon>
        <taxon>Micromonosporales</taxon>
        <taxon>Micromonosporaceae</taxon>
        <taxon>Paractinoplanes</taxon>
    </lineage>
</organism>
<dbReference type="Pfam" id="PF20159">
    <property type="entry name" value="YidB"/>
    <property type="match status" value="1"/>
</dbReference>
<evidence type="ECO:0000313" key="2">
    <source>
        <dbReference type="Proteomes" id="UP001151002"/>
    </source>
</evidence>
<reference evidence="1" key="1">
    <citation type="submission" date="2022-11" db="EMBL/GenBank/DDBJ databases">
        <authorList>
            <person name="Somphong A."/>
            <person name="Phongsopitanun W."/>
        </authorList>
    </citation>
    <scope>NUCLEOTIDE SEQUENCE</scope>
    <source>
        <strain evidence="1">Pm04-4</strain>
    </source>
</reference>
<dbReference type="SUPFAM" id="SSF140804">
    <property type="entry name" value="YidB-like"/>
    <property type="match status" value="1"/>
</dbReference>
<keyword evidence="2" id="KW-1185">Reference proteome</keyword>
<dbReference type="InterPro" id="IPR045372">
    <property type="entry name" value="YidB"/>
</dbReference>
<sequence>MPDIAKLSTLLDDPEVRDLLFGLAHTGSPAAGPAHLHAVVLRLAETTTPEQYGSWLSDTSHNQPMTVDQVRRTVGDGPLDDLATFAGGSSGAVAWQLASVLPDLVDAVSPGGRVVGADQLGREITDAIDGDDRSAGAFGAHIH</sequence>
<evidence type="ECO:0000313" key="1">
    <source>
        <dbReference type="EMBL" id="MCY1139674.1"/>
    </source>
</evidence>
<name>A0ABT4AZK4_9ACTN</name>
<dbReference type="EMBL" id="JAPNTZ010000005">
    <property type="protein sequence ID" value="MCY1139674.1"/>
    <property type="molecule type" value="Genomic_DNA"/>
</dbReference>
<comment type="caution">
    <text evidence="1">The sequence shown here is derived from an EMBL/GenBank/DDBJ whole genome shotgun (WGS) entry which is preliminary data.</text>
</comment>
<dbReference type="Proteomes" id="UP001151002">
    <property type="component" value="Unassembled WGS sequence"/>
</dbReference>
<proteinExistence type="predicted"/>
<protein>
    <submittedName>
        <fullName evidence="1">YidB family protein</fullName>
    </submittedName>
</protein>
<dbReference type="Gene3D" id="1.10.10.690">
    <property type="entry name" value="YidB-like"/>
    <property type="match status" value="1"/>
</dbReference>
<accession>A0ABT4AZK4</accession>
<dbReference type="InterPro" id="IPR027405">
    <property type="entry name" value="YidB-like"/>
</dbReference>
<dbReference type="RefSeq" id="WP_267563804.1">
    <property type="nucleotide sequence ID" value="NZ_JAPNTZ010000005.1"/>
</dbReference>